<dbReference type="PROSITE" id="PS00344">
    <property type="entry name" value="GATA_ZN_FINGER_1"/>
    <property type="match status" value="2"/>
</dbReference>
<keyword evidence="5" id="KW-0539">Nucleus</keyword>
<evidence type="ECO:0000259" key="8">
    <source>
        <dbReference type="PROSITE" id="PS50114"/>
    </source>
</evidence>
<dbReference type="GO" id="GO:0005634">
    <property type="term" value="C:nucleus"/>
    <property type="evidence" value="ECO:0007669"/>
    <property type="project" value="UniProtKB-SubCell"/>
</dbReference>
<proteinExistence type="predicted"/>
<evidence type="ECO:0000256" key="3">
    <source>
        <dbReference type="ARBA" id="ARBA00022771"/>
    </source>
</evidence>
<feature type="compositionally biased region" description="Low complexity" evidence="7">
    <location>
        <begin position="47"/>
        <end position="63"/>
    </location>
</feature>
<dbReference type="CDD" id="cd00202">
    <property type="entry name" value="ZnF_GATA"/>
    <property type="match status" value="2"/>
</dbReference>
<keyword evidence="10" id="KW-1185">Reference proteome</keyword>
<dbReference type="GO" id="GO:0008270">
    <property type="term" value="F:zinc ion binding"/>
    <property type="evidence" value="ECO:0007669"/>
    <property type="project" value="UniProtKB-KW"/>
</dbReference>
<gene>
    <name evidence="9" type="ORF">B0H15DRAFT_792889</name>
</gene>
<dbReference type="Proteomes" id="UP001222325">
    <property type="component" value="Unassembled WGS sequence"/>
</dbReference>
<keyword evidence="2" id="KW-0479">Metal-binding</keyword>
<evidence type="ECO:0000256" key="5">
    <source>
        <dbReference type="ARBA" id="ARBA00023242"/>
    </source>
</evidence>
<dbReference type="GO" id="GO:0000978">
    <property type="term" value="F:RNA polymerase II cis-regulatory region sequence-specific DNA binding"/>
    <property type="evidence" value="ECO:0007669"/>
    <property type="project" value="TreeGrafter"/>
</dbReference>
<feature type="domain" description="GATA-type" evidence="8">
    <location>
        <begin position="143"/>
        <end position="191"/>
    </location>
</feature>
<feature type="compositionally biased region" description="Polar residues" evidence="7">
    <location>
        <begin position="64"/>
        <end position="79"/>
    </location>
</feature>
<evidence type="ECO:0000256" key="7">
    <source>
        <dbReference type="SAM" id="MobiDB-lite"/>
    </source>
</evidence>
<dbReference type="InterPro" id="IPR013088">
    <property type="entry name" value="Znf_NHR/GATA"/>
</dbReference>
<dbReference type="SMART" id="SM00401">
    <property type="entry name" value="ZnF_GATA"/>
    <property type="match status" value="2"/>
</dbReference>
<dbReference type="GO" id="GO:0045944">
    <property type="term" value="P:positive regulation of transcription by RNA polymerase II"/>
    <property type="evidence" value="ECO:0007669"/>
    <property type="project" value="TreeGrafter"/>
</dbReference>
<accession>A0AAD6XEH8</accession>
<protein>
    <recommendedName>
        <fullName evidence="8">GATA-type domain-containing protein</fullName>
    </recommendedName>
</protein>
<dbReference type="Gene3D" id="3.30.50.10">
    <property type="entry name" value="Erythroid Transcription Factor GATA-1, subunit A"/>
    <property type="match status" value="2"/>
</dbReference>
<evidence type="ECO:0000256" key="1">
    <source>
        <dbReference type="ARBA" id="ARBA00004123"/>
    </source>
</evidence>
<dbReference type="Pfam" id="PF00320">
    <property type="entry name" value="GATA"/>
    <property type="match status" value="2"/>
</dbReference>
<evidence type="ECO:0000313" key="9">
    <source>
        <dbReference type="EMBL" id="KAJ7073392.1"/>
    </source>
</evidence>
<keyword evidence="3 6" id="KW-0863">Zinc-finger</keyword>
<dbReference type="SUPFAM" id="SSF57716">
    <property type="entry name" value="Glucocorticoid receptor-like (DNA-binding domain)"/>
    <property type="match status" value="2"/>
</dbReference>
<evidence type="ECO:0000256" key="6">
    <source>
        <dbReference type="PROSITE-ProRule" id="PRU00094"/>
    </source>
</evidence>
<evidence type="ECO:0000256" key="4">
    <source>
        <dbReference type="ARBA" id="ARBA00022833"/>
    </source>
</evidence>
<evidence type="ECO:0000313" key="10">
    <source>
        <dbReference type="Proteomes" id="UP001222325"/>
    </source>
</evidence>
<dbReference type="InterPro" id="IPR039355">
    <property type="entry name" value="Transcription_factor_GATA"/>
</dbReference>
<feature type="region of interest" description="Disordered" evidence="7">
    <location>
        <begin position="47"/>
        <end position="83"/>
    </location>
</feature>
<keyword evidence="4" id="KW-0862">Zinc</keyword>
<dbReference type="AlphaFoldDB" id="A0AAD6XEH8"/>
<comment type="subcellular location">
    <subcellularLocation>
        <location evidence="1">Nucleus</location>
    </subcellularLocation>
</comment>
<feature type="region of interest" description="Disordered" evidence="7">
    <location>
        <begin position="1"/>
        <end position="35"/>
    </location>
</feature>
<dbReference type="EMBL" id="JARJCN010000115">
    <property type="protein sequence ID" value="KAJ7073392.1"/>
    <property type="molecule type" value="Genomic_DNA"/>
</dbReference>
<reference evidence="9" key="1">
    <citation type="submission" date="2023-03" db="EMBL/GenBank/DDBJ databases">
        <title>Massive genome expansion in bonnet fungi (Mycena s.s.) driven by repeated elements and novel gene families across ecological guilds.</title>
        <authorList>
            <consortium name="Lawrence Berkeley National Laboratory"/>
            <person name="Harder C.B."/>
            <person name="Miyauchi S."/>
            <person name="Viragh M."/>
            <person name="Kuo A."/>
            <person name="Thoen E."/>
            <person name="Andreopoulos B."/>
            <person name="Lu D."/>
            <person name="Skrede I."/>
            <person name="Drula E."/>
            <person name="Henrissat B."/>
            <person name="Morin E."/>
            <person name="Kohler A."/>
            <person name="Barry K."/>
            <person name="LaButti K."/>
            <person name="Morin E."/>
            <person name="Salamov A."/>
            <person name="Lipzen A."/>
            <person name="Mereny Z."/>
            <person name="Hegedus B."/>
            <person name="Baldrian P."/>
            <person name="Stursova M."/>
            <person name="Weitz H."/>
            <person name="Taylor A."/>
            <person name="Grigoriev I.V."/>
            <person name="Nagy L.G."/>
            <person name="Martin F."/>
            <person name="Kauserud H."/>
        </authorList>
    </citation>
    <scope>NUCLEOTIDE SEQUENCE</scope>
    <source>
        <strain evidence="9">CBHHK173m</strain>
    </source>
</reference>
<dbReference type="PRINTS" id="PR00619">
    <property type="entry name" value="GATAZNFINGER"/>
</dbReference>
<dbReference type="PANTHER" id="PTHR10071">
    <property type="entry name" value="TRANSCRIPTION FACTOR GATA FAMILY MEMBER"/>
    <property type="match status" value="1"/>
</dbReference>
<feature type="domain" description="GATA-type" evidence="8">
    <location>
        <begin position="86"/>
        <end position="126"/>
    </location>
</feature>
<comment type="caution">
    <text evidence="9">The sequence shown here is derived from an EMBL/GenBank/DDBJ whole genome shotgun (WGS) entry which is preliminary data.</text>
</comment>
<sequence>MSGTRSSNPWDVYNSALGADGHAAPSTASSHQTLSSPSALPFLLTFSSPSSSTSSSSVPSSVSRTNRSPASSRRSSVDTTPRVKTCSNCGTLTTPLWRRNRETNQPLCNACGLYLQLRSKMRPAALIAADLADDEAAVPGAPQCFNCHAQSTSVWRRSKTGAKLCNACGLYARLRGRDRPLSLNRNKIRPRGRHPQT</sequence>
<organism evidence="9 10">
    <name type="scientific">Mycena belliarum</name>
    <dbReference type="NCBI Taxonomy" id="1033014"/>
    <lineage>
        <taxon>Eukaryota</taxon>
        <taxon>Fungi</taxon>
        <taxon>Dikarya</taxon>
        <taxon>Basidiomycota</taxon>
        <taxon>Agaricomycotina</taxon>
        <taxon>Agaricomycetes</taxon>
        <taxon>Agaricomycetidae</taxon>
        <taxon>Agaricales</taxon>
        <taxon>Marasmiineae</taxon>
        <taxon>Mycenaceae</taxon>
        <taxon>Mycena</taxon>
    </lineage>
</organism>
<dbReference type="PROSITE" id="PS50114">
    <property type="entry name" value="GATA_ZN_FINGER_2"/>
    <property type="match status" value="2"/>
</dbReference>
<name>A0AAD6XEH8_9AGAR</name>
<dbReference type="PANTHER" id="PTHR10071:SF281">
    <property type="entry name" value="BOX A-BINDING FACTOR-RELATED"/>
    <property type="match status" value="1"/>
</dbReference>
<dbReference type="InterPro" id="IPR000679">
    <property type="entry name" value="Znf_GATA"/>
</dbReference>
<evidence type="ECO:0000256" key="2">
    <source>
        <dbReference type="ARBA" id="ARBA00022723"/>
    </source>
</evidence>
<dbReference type="GO" id="GO:0000981">
    <property type="term" value="F:DNA-binding transcription factor activity, RNA polymerase II-specific"/>
    <property type="evidence" value="ECO:0007669"/>
    <property type="project" value="TreeGrafter"/>
</dbReference>
<dbReference type="GO" id="GO:0000122">
    <property type="term" value="P:negative regulation of transcription by RNA polymerase II"/>
    <property type="evidence" value="ECO:0007669"/>
    <property type="project" value="TreeGrafter"/>
</dbReference>